<evidence type="ECO:0000313" key="2">
    <source>
        <dbReference type="Proteomes" id="UP000033423"/>
    </source>
</evidence>
<protein>
    <submittedName>
        <fullName evidence="1">Uncharacterized protein</fullName>
    </submittedName>
</protein>
<reference evidence="1 2" key="1">
    <citation type="submission" date="2015-02" db="EMBL/GenBank/DDBJ databases">
        <title>Single-cell genomics of uncultivated deep-branching MTB reveals a conserved set of magnetosome genes.</title>
        <authorList>
            <person name="Kolinko S."/>
            <person name="Richter M."/>
            <person name="Glockner F.O."/>
            <person name="Brachmann A."/>
            <person name="Schuler D."/>
        </authorList>
    </citation>
    <scope>NUCLEOTIDE SEQUENCE [LARGE SCALE GENOMIC DNA]</scope>
    <source>
        <strain evidence="1">TM-1</strain>
    </source>
</reference>
<dbReference type="EMBL" id="LACI01001433">
    <property type="protein sequence ID" value="KJU84478.1"/>
    <property type="molecule type" value="Genomic_DNA"/>
</dbReference>
<comment type="caution">
    <text evidence="1">The sequence shown here is derived from an EMBL/GenBank/DDBJ whole genome shotgun (WGS) entry which is preliminary data.</text>
</comment>
<sequence length="52" mass="6305">ADKNRHRITIEPPLNPQSKQELSARELTELFVRRLETYVRRYPGLMHFLDRL</sequence>
<dbReference type="Proteomes" id="UP000033423">
    <property type="component" value="Unassembled WGS sequence"/>
</dbReference>
<keyword evidence="2" id="KW-1185">Reference proteome</keyword>
<organism evidence="1 2">
    <name type="scientific">Candidatus Magnetobacterium bavaricum</name>
    <dbReference type="NCBI Taxonomy" id="29290"/>
    <lineage>
        <taxon>Bacteria</taxon>
        <taxon>Pseudomonadati</taxon>
        <taxon>Nitrospirota</taxon>
        <taxon>Thermodesulfovibrionia</taxon>
        <taxon>Thermodesulfovibrionales</taxon>
        <taxon>Candidatus Magnetobacteriaceae</taxon>
        <taxon>Candidatus Magnetobacterium</taxon>
    </lineage>
</organism>
<proteinExistence type="predicted"/>
<name>A0A0F3GUY6_9BACT</name>
<evidence type="ECO:0000313" key="1">
    <source>
        <dbReference type="EMBL" id="KJU84478.1"/>
    </source>
</evidence>
<feature type="non-terminal residue" evidence="1">
    <location>
        <position position="1"/>
    </location>
</feature>
<dbReference type="AlphaFoldDB" id="A0A0F3GUY6"/>
<accession>A0A0F3GUY6</accession>
<gene>
    <name evidence="1" type="ORF">MBAV_003328</name>
</gene>